<dbReference type="Proteomes" id="UP000050471">
    <property type="component" value="Unassembled WGS sequence"/>
</dbReference>
<dbReference type="AlphaFoldDB" id="A0A0P7KPH8"/>
<comment type="caution">
    <text evidence="2">The sequence shown here is derived from an EMBL/GenBank/DDBJ whole genome shotgun (WGS) entry which is preliminary data.</text>
</comment>
<gene>
    <name evidence="2" type="ORF">AKJ29_16655</name>
</gene>
<organism evidence="2 3">
    <name type="scientific">Aliiroseovarius crassostreae</name>
    <dbReference type="NCBI Taxonomy" id="154981"/>
    <lineage>
        <taxon>Bacteria</taxon>
        <taxon>Pseudomonadati</taxon>
        <taxon>Pseudomonadota</taxon>
        <taxon>Alphaproteobacteria</taxon>
        <taxon>Rhodobacterales</taxon>
        <taxon>Paracoccaceae</taxon>
        <taxon>Aliiroseovarius</taxon>
    </lineage>
</organism>
<evidence type="ECO:0000313" key="3">
    <source>
        <dbReference type="Proteomes" id="UP000050471"/>
    </source>
</evidence>
<sequence length="96" mass="10508">MDKGSEHGDFGAMFIEAKVAASMGRLDATMFVRSIIHDGRDPLSVLVVKIGDQESFFPVEHVHSALQQVCPELDAEPEGEGRYRAKPGYMKGEDNG</sequence>
<feature type="region of interest" description="Disordered" evidence="1">
    <location>
        <begin position="73"/>
        <end position="96"/>
    </location>
</feature>
<reference evidence="2 3" key="1">
    <citation type="submission" date="2015-09" db="EMBL/GenBank/DDBJ databases">
        <title>Draft genome sequence of Aliiroseovarius crassostreae CV919-312TSm, the causative agent of Roseovarius Oyster Disease (formerly Juvenile Oyster Disease).</title>
        <authorList>
            <person name="Kessner L."/>
            <person name="Spinard E."/>
            <person name="Nelson D."/>
        </authorList>
    </citation>
    <scope>NUCLEOTIDE SEQUENCE [LARGE SCALE GENOMIC DNA]</scope>
    <source>
        <strain evidence="2 3">CV919-312</strain>
    </source>
</reference>
<dbReference type="EMBL" id="LKBA01000004">
    <property type="protein sequence ID" value="KPN64264.1"/>
    <property type="molecule type" value="Genomic_DNA"/>
</dbReference>
<accession>A0A0P7KPH8</accession>
<dbReference type="STRING" id="154981.AKJ29_16655"/>
<protein>
    <submittedName>
        <fullName evidence="2">Uncharacterized protein</fullName>
    </submittedName>
</protein>
<name>A0A0P7KPH8_9RHOB</name>
<evidence type="ECO:0000313" key="2">
    <source>
        <dbReference type="EMBL" id="KPN64264.1"/>
    </source>
</evidence>
<evidence type="ECO:0000256" key="1">
    <source>
        <dbReference type="SAM" id="MobiDB-lite"/>
    </source>
</evidence>
<keyword evidence="3" id="KW-1185">Reference proteome</keyword>
<proteinExistence type="predicted"/>